<accession>A0A7U9THL2</accession>
<sequence length="244" mass="28761">MKKIFKEGHMATVYVENDTAYKAYDDFYPEEWIDKEIYIHDILLEKTSLNVTKMYKTGAHEIKMPFLNQNTLDTGIDEKFDNVKLIDFVHLQTQINAYMALELENAHVVFKRWILMSQLGKDIKNIALDVLDNLEYKNHLCHFDYQPSHVVSFEKKYFVVDWIHAKLANPILDMASTYIILRLKSYKLAHQYLYKVIDMTDSKLEDIFKVVPLMAAIKMIETDDIFKHKVLTTLVFDPKNKVII</sequence>
<dbReference type="Proteomes" id="UP000620133">
    <property type="component" value="Chromosome"/>
</dbReference>
<proteinExistence type="predicted"/>
<dbReference type="EMBL" id="AP024412">
    <property type="protein sequence ID" value="BCR36621.1"/>
    <property type="molecule type" value="Genomic_DNA"/>
</dbReference>
<gene>
    <name evidence="1" type="ORF">MPAN_015140</name>
</gene>
<dbReference type="SUPFAM" id="SSF56112">
    <property type="entry name" value="Protein kinase-like (PK-like)"/>
    <property type="match status" value="1"/>
</dbReference>
<protein>
    <recommendedName>
        <fullName evidence="3">Aminoglycoside phosphotransferase domain-containing protein</fullName>
    </recommendedName>
</protein>
<organism evidence="1 2">
    <name type="scientific">Mariniplasma anaerobium</name>
    <dbReference type="NCBI Taxonomy" id="2735436"/>
    <lineage>
        <taxon>Bacteria</taxon>
        <taxon>Bacillati</taxon>
        <taxon>Mycoplasmatota</taxon>
        <taxon>Mollicutes</taxon>
        <taxon>Acholeplasmatales</taxon>
        <taxon>Acholeplasmataceae</taxon>
        <taxon>Mariniplasma</taxon>
    </lineage>
</organism>
<dbReference type="RefSeq" id="WP_176239267.1">
    <property type="nucleotide sequence ID" value="NZ_AP024412.1"/>
</dbReference>
<dbReference type="AlphaFoldDB" id="A0A7U9THL2"/>
<reference evidence="1" key="1">
    <citation type="submission" date="2021-01" db="EMBL/GenBank/DDBJ databases">
        <title>Draft genome sequence of Acholeplasmataceae bacterium strain Mahy22.</title>
        <authorList>
            <person name="Watanabe M."/>
            <person name="Kojima H."/>
            <person name="Fukui M."/>
        </authorList>
    </citation>
    <scope>NUCLEOTIDE SEQUENCE</scope>
    <source>
        <strain evidence="1">Mahy22</strain>
    </source>
</reference>
<evidence type="ECO:0008006" key="3">
    <source>
        <dbReference type="Google" id="ProtNLM"/>
    </source>
</evidence>
<dbReference type="InterPro" id="IPR011009">
    <property type="entry name" value="Kinase-like_dom_sf"/>
</dbReference>
<keyword evidence="2" id="KW-1185">Reference proteome</keyword>
<evidence type="ECO:0000313" key="1">
    <source>
        <dbReference type="EMBL" id="BCR36621.1"/>
    </source>
</evidence>
<dbReference type="KEGG" id="manr:MPAN_015140"/>
<evidence type="ECO:0000313" key="2">
    <source>
        <dbReference type="Proteomes" id="UP000620133"/>
    </source>
</evidence>
<name>A0A7U9THL2_9MOLU</name>